<evidence type="ECO:0000313" key="3">
    <source>
        <dbReference type="Proteomes" id="UP000501690"/>
    </source>
</evidence>
<evidence type="ECO:0000259" key="1">
    <source>
        <dbReference type="SMART" id="SM00256"/>
    </source>
</evidence>
<dbReference type="Proteomes" id="UP000501690">
    <property type="component" value="Linkage Group LG10"/>
</dbReference>
<dbReference type="SUPFAM" id="SSF81383">
    <property type="entry name" value="F-box domain"/>
    <property type="match status" value="1"/>
</dbReference>
<keyword evidence="3" id="KW-1185">Reference proteome</keyword>
<dbReference type="InterPro" id="IPR001810">
    <property type="entry name" value="F-box_dom"/>
</dbReference>
<dbReference type="PANTHER" id="PTHR31900">
    <property type="entry name" value="F-BOX/RNI SUPERFAMILY PROTEIN-RELATED"/>
    <property type="match status" value="1"/>
</dbReference>
<dbReference type="SUPFAM" id="SSF52047">
    <property type="entry name" value="RNI-like"/>
    <property type="match status" value="1"/>
</dbReference>
<dbReference type="EMBL" id="CP039354">
    <property type="protein sequence ID" value="QCE11522.1"/>
    <property type="molecule type" value="Genomic_DNA"/>
</dbReference>
<protein>
    <recommendedName>
        <fullName evidence="1">F-box domain-containing protein</fullName>
    </recommendedName>
</protein>
<name>A0A4D6NF33_VIGUN</name>
<reference evidence="2 3" key="1">
    <citation type="submission" date="2019-04" db="EMBL/GenBank/DDBJ databases">
        <title>An improved genome assembly and genetic linkage map for asparagus bean, Vigna unguiculata ssp. sesquipedialis.</title>
        <authorList>
            <person name="Xia Q."/>
            <person name="Zhang R."/>
            <person name="Dong Y."/>
        </authorList>
    </citation>
    <scope>NUCLEOTIDE SEQUENCE [LARGE SCALE GENOMIC DNA]</scope>
    <source>
        <tissue evidence="2">Leaf</tissue>
    </source>
</reference>
<organism evidence="2 3">
    <name type="scientific">Vigna unguiculata</name>
    <name type="common">Cowpea</name>
    <dbReference type="NCBI Taxonomy" id="3917"/>
    <lineage>
        <taxon>Eukaryota</taxon>
        <taxon>Viridiplantae</taxon>
        <taxon>Streptophyta</taxon>
        <taxon>Embryophyta</taxon>
        <taxon>Tracheophyta</taxon>
        <taxon>Spermatophyta</taxon>
        <taxon>Magnoliopsida</taxon>
        <taxon>eudicotyledons</taxon>
        <taxon>Gunneridae</taxon>
        <taxon>Pentapetalae</taxon>
        <taxon>rosids</taxon>
        <taxon>fabids</taxon>
        <taxon>Fabales</taxon>
        <taxon>Fabaceae</taxon>
        <taxon>Papilionoideae</taxon>
        <taxon>50 kb inversion clade</taxon>
        <taxon>NPAAA clade</taxon>
        <taxon>indigoferoid/millettioid clade</taxon>
        <taxon>Phaseoleae</taxon>
        <taxon>Vigna</taxon>
    </lineage>
</organism>
<sequence>MAEPSAKILRQTLEETLNGEADNIDRLSALPESVLLSILSRLELKEAAATSVLSTAWRDLFLQLRHIQLTFNGNGHPSDHPRLFHLFTLFVNRMLRERNPEVPIRVIRLTARNFTEMMKPDYKSLMMSTGAAMSACNVKTIDYTIGNCSVTTEASSIPLPPAMFISETLSGLRLLLPEGWNLPEKVWLPKLRYVHFIPFRLVDENCVQRFLDGCPRLENMMLVIKDEIKVKTLCMSSSIMKFVILGWDLIDESETSITVKSESLLRLTLSLKGAHKVNLDAPNLKFFSIKGQAVELNMIQSVPSIEEAVIAADCMFQFSDWTVFYSRCDKVCTFFGELQNLTLLHISEPIMKALYISRPVMPTFRNMYKIKLVPDYSNEEFTRYWVANVLFNLFQRCPNLKVLSFEKVFDNYFGDVDLESVFPISIVQNLKELEIFDFKGREIEYKLVEFFMNNGSSLVIVSLRKDVLTPKTYTWTRRQQKRILSFLTCSEECKVLFR</sequence>
<dbReference type="InterPro" id="IPR050232">
    <property type="entry name" value="FBL13/AtMIF1-like"/>
</dbReference>
<proteinExistence type="predicted"/>
<dbReference type="SMART" id="SM00256">
    <property type="entry name" value="FBOX"/>
    <property type="match status" value="1"/>
</dbReference>
<dbReference type="InterPro" id="IPR032675">
    <property type="entry name" value="LRR_dom_sf"/>
</dbReference>
<dbReference type="Pfam" id="PF00646">
    <property type="entry name" value="F-box"/>
    <property type="match status" value="1"/>
</dbReference>
<dbReference type="PANTHER" id="PTHR31900:SF34">
    <property type="entry name" value="EMB|CAB62440.1-RELATED"/>
    <property type="match status" value="1"/>
</dbReference>
<dbReference type="AlphaFoldDB" id="A0A4D6NF33"/>
<feature type="domain" description="F-box" evidence="1">
    <location>
        <begin position="30"/>
        <end position="70"/>
    </location>
</feature>
<evidence type="ECO:0000313" key="2">
    <source>
        <dbReference type="EMBL" id="QCE11522.1"/>
    </source>
</evidence>
<dbReference type="Gene3D" id="3.80.10.10">
    <property type="entry name" value="Ribonuclease Inhibitor"/>
    <property type="match status" value="1"/>
</dbReference>
<gene>
    <name evidence="2" type="ORF">DEO72_LG10g2755</name>
</gene>
<accession>A0A4D6NF33</accession>
<dbReference type="InterPro" id="IPR036047">
    <property type="entry name" value="F-box-like_dom_sf"/>
</dbReference>